<proteinExistence type="predicted"/>
<dbReference type="Proteomes" id="UP001153328">
    <property type="component" value="Unassembled WGS sequence"/>
</dbReference>
<feature type="compositionally biased region" description="Basic and acidic residues" evidence="1">
    <location>
        <begin position="44"/>
        <end position="57"/>
    </location>
</feature>
<evidence type="ECO:0000313" key="3">
    <source>
        <dbReference type="Proteomes" id="UP001153328"/>
    </source>
</evidence>
<accession>A0A9W4H125</accession>
<dbReference type="AlphaFoldDB" id="A0A9W4H125"/>
<feature type="region of interest" description="Disordered" evidence="1">
    <location>
        <begin position="1"/>
        <end position="81"/>
    </location>
</feature>
<feature type="compositionally biased region" description="Basic and acidic residues" evidence="1">
    <location>
        <begin position="65"/>
        <end position="75"/>
    </location>
</feature>
<evidence type="ECO:0000313" key="2">
    <source>
        <dbReference type="EMBL" id="CAG7640814.1"/>
    </source>
</evidence>
<evidence type="ECO:0000256" key="1">
    <source>
        <dbReference type="SAM" id="MobiDB-lite"/>
    </source>
</evidence>
<sequence length="81" mass="9062">MKRGSHVAKRAGAVAPDRGGDRRHRAVRFEEASRGRPRPGQVDAHPEVRGQGDEDRRRQGHHRECRADVHADPGARGHHPQ</sequence>
<dbReference type="EMBL" id="CAJVAX010000017">
    <property type="protein sequence ID" value="CAG7640814.1"/>
    <property type="molecule type" value="Genomic_DNA"/>
</dbReference>
<organism evidence="2 3">
    <name type="scientific">Actinacidiphila bryophytorum</name>
    <dbReference type="NCBI Taxonomy" id="1436133"/>
    <lineage>
        <taxon>Bacteria</taxon>
        <taxon>Bacillati</taxon>
        <taxon>Actinomycetota</taxon>
        <taxon>Actinomycetes</taxon>
        <taxon>Kitasatosporales</taxon>
        <taxon>Streptomycetaceae</taxon>
        <taxon>Actinacidiphila</taxon>
    </lineage>
</organism>
<gene>
    <name evidence="2" type="ORF">SBRY_30467</name>
</gene>
<comment type="caution">
    <text evidence="2">The sequence shown here is derived from an EMBL/GenBank/DDBJ whole genome shotgun (WGS) entry which is preliminary data.</text>
</comment>
<reference evidence="2" key="1">
    <citation type="submission" date="2021-06" db="EMBL/GenBank/DDBJ databases">
        <authorList>
            <person name="Arsene-Ploetze F."/>
        </authorList>
    </citation>
    <scope>NUCLEOTIDE SEQUENCE</scope>
    <source>
        <strain evidence="2">SBRY1</strain>
    </source>
</reference>
<name>A0A9W4H125_9ACTN</name>
<protein>
    <submittedName>
        <fullName evidence="2">Uncharacterized protein</fullName>
    </submittedName>
</protein>
<keyword evidence="3" id="KW-1185">Reference proteome</keyword>